<proteinExistence type="predicted"/>
<name>A0AAE0MBX1_9PEZI</name>
<evidence type="ECO:0000313" key="2">
    <source>
        <dbReference type="Proteomes" id="UP001283341"/>
    </source>
</evidence>
<gene>
    <name evidence="1" type="ORF">B0H66DRAFT_637794</name>
</gene>
<dbReference type="EMBL" id="JAUEDM010000002">
    <property type="protein sequence ID" value="KAK3326525.1"/>
    <property type="molecule type" value="Genomic_DNA"/>
</dbReference>
<organism evidence="1 2">
    <name type="scientific">Apodospora peruviana</name>
    <dbReference type="NCBI Taxonomy" id="516989"/>
    <lineage>
        <taxon>Eukaryota</taxon>
        <taxon>Fungi</taxon>
        <taxon>Dikarya</taxon>
        <taxon>Ascomycota</taxon>
        <taxon>Pezizomycotina</taxon>
        <taxon>Sordariomycetes</taxon>
        <taxon>Sordariomycetidae</taxon>
        <taxon>Sordariales</taxon>
        <taxon>Lasiosphaeriaceae</taxon>
        <taxon>Apodospora</taxon>
    </lineage>
</organism>
<dbReference type="Proteomes" id="UP001283341">
    <property type="component" value="Unassembled WGS sequence"/>
</dbReference>
<reference evidence="1" key="1">
    <citation type="journal article" date="2023" name="Mol. Phylogenet. Evol.">
        <title>Genome-scale phylogeny and comparative genomics of the fungal order Sordariales.</title>
        <authorList>
            <person name="Hensen N."/>
            <person name="Bonometti L."/>
            <person name="Westerberg I."/>
            <person name="Brannstrom I.O."/>
            <person name="Guillou S."/>
            <person name="Cros-Aarteil S."/>
            <person name="Calhoun S."/>
            <person name="Haridas S."/>
            <person name="Kuo A."/>
            <person name="Mondo S."/>
            <person name="Pangilinan J."/>
            <person name="Riley R."/>
            <person name="LaButti K."/>
            <person name="Andreopoulos B."/>
            <person name="Lipzen A."/>
            <person name="Chen C."/>
            <person name="Yan M."/>
            <person name="Daum C."/>
            <person name="Ng V."/>
            <person name="Clum A."/>
            <person name="Steindorff A."/>
            <person name="Ohm R.A."/>
            <person name="Martin F."/>
            <person name="Silar P."/>
            <person name="Natvig D.O."/>
            <person name="Lalanne C."/>
            <person name="Gautier V."/>
            <person name="Ament-Velasquez S.L."/>
            <person name="Kruys A."/>
            <person name="Hutchinson M.I."/>
            <person name="Powell A.J."/>
            <person name="Barry K."/>
            <person name="Miller A.N."/>
            <person name="Grigoriev I.V."/>
            <person name="Debuchy R."/>
            <person name="Gladieux P."/>
            <person name="Hiltunen Thoren M."/>
            <person name="Johannesson H."/>
        </authorList>
    </citation>
    <scope>NUCLEOTIDE SEQUENCE</scope>
    <source>
        <strain evidence="1">CBS 118394</strain>
    </source>
</reference>
<accession>A0AAE0MBX1</accession>
<keyword evidence="2" id="KW-1185">Reference proteome</keyword>
<sequence>MVARPLLFCFLSFSSHSSRQLAVSRQSILFQPLILPTSVTVANWGPHRRRRRRRRRRRAPICVGLRCGGPKLDQLVPTAARQCCRQIKEHGLLDGLLARMAFYLHCTTVLRRLLDQESKTRKRAYLLNPLHDTLAFLQASLASNSR</sequence>
<dbReference type="AlphaFoldDB" id="A0AAE0MBX1"/>
<protein>
    <submittedName>
        <fullName evidence="1">Uncharacterized protein</fullName>
    </submittedName>
</protein>
<evidence type="ECO:0000313" key="1">
    <source>
        <dbReference type="EMBL" id="KAK3326525.1"/>
    </source>
</evidence>
<comment type="caution">
    <text evidence="1">The sequence shown here is derived from an EMBL/GenBank/DDBJ whole genome shotgun (WGS) entry which is preliminary data.</text>
</comment>
<reference evidence="1" key="2">
    <citation type="submission" date="2023-06" db="EMBL/GenBank/DDBJ databases">
        <authorList>
            <consortium name="Lawrence Berkeley National Laboratory"/>
            <person name="Haridas S."/>
            <person name="Hensen N."/>
            <person name="Bonometti L."/>
            <person name="Westerberg I."/>
            <person name="Brannstrom I.O."/>
            <person name="Guillou S."/>
            <person name="Cros-Aarteil S."/>
            <person name="Calhoun S."/>
            <person name="Kuo A."/>
            <person name="Mondo S."/>
            <person name="Pangilinan J."/>
            <person name="Riley R."/>
            <person name="Labutti K."/>
            <person name="Andreopoulos B."/>
            <person name="Lipzen A."/>
            <person name="Chen C."/>
            <person name="Yanf M."/>
            <person name="Daum C."/>
            <person name="Ng V."/>
            <person name="Clum A."/>
            <person name="Steindorff A."/>
            <person name="Ohm R."/>
            <person name="Martin F."/>
            <person name="Silar P."/>
            <person name="Natvig D."/>
            <person name="Lalanne C."/>
            <person name="Gautier V."/>
            <person name="Ament-Velasquez S.L."/>
            <person name="Kruys A."/>
            <person name="Hutchinson M.I."/>
            <person name="Powell A.J."/>
            <person name="Barry K."/>
            <person name="Miller A.N."/>
            <person name="Grigoriev I.V."/>
            <person name="Debuchy R."/>
            <person name="Gladieux P."/>
            <person name="Thoren M.H."/>
            <person name="Johannesson H."/>
        </authorList>
    </citation>
    <scope>NUCLEOTIDE SEQUENCE</scope>
    <source>
        <strain evidence="1">CBS 118394</strain>
    </source>
</reference>